<reference evidence="3" key="1">
    <citation type="submission" date="2023-10" db="EMBL/GenBank/DDBJ databases">
        <title>Genome analysis and identification of Salinococcus sp. Bachu38 nov., a PGPR from the rhizosphere of Tamarix.</title>
        <authorList>
            <person name="Liang Z."/>
            <person name="Zhang X."/>
            <person name="Jia J."/>
            <person name="Chen X."/>
            <person name="Wang Y."/>
            <person name="Wang Q."/>
            <person name="Wang R."/>
        </authorList>
    </citation>
    <scope>NUCLEOTIDE SEQUENCE [LARGE SCALE GENOMIC DNA]</scope>
    <source>
        <strain evidence="3">Bachu38</strain>
    </source>
</reference>
<evidence type="ECO:0000256" key="1">
    <source>
        <dbReference type="SAM" id="MobiDB-lite"/>
    </source>
</evidence>
<keyword evidence="3" id="KW-1185">Reference proteome</keyword>
<evidence type="ECO:0000313" key="2">
    <source>
        <dbReference type="EMBL" id="WZX29571.1"/>
    </source>
</evidence>
<organism evidence="2 3">
    <name type="scientific">Salinicoccus bachuensis</name>
    <dbReference type="NCBI Taxonomy" id="3136731"/>
    <lineage>
        <taxon>Bacteria</taxon>
        <taxon>Bacillati</taxon>
        <taxon>Bacillota</taxon>
        <taxon>Bacilli</taxon>
        <taxon>Bacillales</taxon>
        <taxon>Staphylococcaceae</taxon>
        <taxon>Salinicoccus</taxon>
    </lineage>
</organism>
<gene>
    <name evidence="2" type="ORF">RQP18_13145</name>
</gene>
<evidence type="ECO:0000313" key="3">
    <source>
        <dbReference type="Proteomes" id="UP001455384"/>
    </source>
</evidence>
<dbReference type="RefSeq" id="WP_342388127.1">
    <property type="nucleotide sequence ID" value="NZ_CP138333.2"/>
</dbReference>
<accession>A0ABZ3CHN3</accession>
<sequence>MSSWFSIHRSIKNHWLFQEERKFSKFEAWFFILMETNFADGKVPIGNQIVSVKRGEFFTSKLKLSEKFGWSRKKLDAFLRALERDNMIHIKSTTKYTLITVVNYDFYQGNEGRNAQQKRQQERQQSEQQPHNNRTSNAQQLHTTNKKKEFNNVNNLYSAAGEESNSSYEHVDKGHEPKEKTNTVDLLNKYGMPDNKLGNKDRMELFELHEKVKDKYFIRAIEKAKTKNAPTANYVLGILRRETEGGKLTYEDLEKQPVKTYGHRSRNNDPIKRLRELTEEDVFGGE</sequence>
<feature type="region of interest" description="Disordered" evidence="1">
    <location>
        <begin position="112"/>
        <end position="151"/>
    </location>
</feature>
<dbReference type="EMBL" id="CP138333">
    <property type="protein sequence ID" value="WZX29571.1"/>
    <property type="molecule type" value="Genomic_DNA"/>
</dbReference>
<feature type="compositionally biased region" description="Polar residues" evidence="1">
    <location>
        <begin position="130"/>
        <end position="143"/>
    </location>
</feature>
<dbReference type="Proteomes" id="UP001455384">
    <property type="component" value="Chromosome"/>
</dbReference>
<proteinExistence type="predicted"/>
<protein>
    <submittedName>
        <fullName evidence="2">DNA replication protein DnaD</fullName>
    </submittedName>
</protein>
<name>A0ABZ3CHN3_9STAP</name>